<feature type="region of interest" description="Disordered" evidence="13">
    <location>
        <begin position="461"/>
        <end position="484"/>
    </location>
</feature>
<dbReference type="InterPro" id="IPR059182">
    <property type="entry name" value="Khc_C"/>
</dbReference>
<feature type="domain" description="Kinesin motor" evidence="14">
    <location>
        <begin position="121"/>
        <end position="281"/>
    </location>
</feature>
<dbReference type="GO" id="GO:0007097">
    <property type="term" value="P:nuclear migration"/>
    <property type="evidence" value="ECO:0007669"/>
    <property type="project" value="UniProtKB-ARBA"/>
</dbReference>
<evidence type="ECO:0000256" key="9">
    <source>
        <dbReference type="ARBA" id="ARBA00064588"/>
    </source>
</evidence>
<dbReference type="SMART" id="SM00129">
    <property type="entry name" value="KISc"/>
    <property type="match status" value="1"/>
</dbReference>
<evidence type="ECO:0000256" key="1">
    <source>
        <dbReference type="ARBA" id="ARBA00004245"/>
    </source>
</evidence>
<keyword evidence="8" id="KW-0206">Cytoskeleton</keyword>
<evidence type="ECO:0000256" key="13">
    <source>
        <dbReference type="SAM" id="MobiDB-lite"/>
    </source>
</evidence>
<feature type="coiled-coil region" evidence="12">
    <location>
        <begin position="888"/>
        <end position="1048"/>
    </location>
</feature>
<dbReference type="PANTHER" id="PTHR47968">
    <property type="entry name" value="CENTROMERE PROTEIN E"/>
    <property type="match status" value="1"/>
</dbReference>
<comment type="subcellular location">
    <subcellularLocation>
        <location evidence="1">Cytoplasm</location>
        <location evidence="1">Cytoskeleton</location>
    </subcellularLocation>
</comment>
<evidence type="ECO:0000256" key="12">
    <source>
        <dbReference type="SAM" id="Coils"/>
    </source>
</evidence>
<dbReference type="Gene3D" id="6.10.250.1590">
    <property type="match status" value="1"/>
</dbReference>
<evidence type="ECO:0000256" key="11">
    <source>
        <dbReference type="PROSITE-ProRule" id="PRU00283"/>
    </source>
</evidence>
<evidence type="ECO:0000313" key="16">
    <source>
        <dbReference type="RefSeq" id="XP_026679188.1"/>
    </source>
</evidence>
<evidence type="ECO:0000259" key="14">
    <source>
        <dbReference type="PROSITE" id="PS50067"/>
    </source>
</evidence>
<proteinExistence type="inferred from homology"/>
<accession>A0A3Q0IWX6</accession>
<dbReference type="GO" id="GO:0007292">
    <property type="term" value="P:female gamete generation"/>
    <property type="evidence" value="ECO:0007669"/>
    <property type="project" value="UniProtKB-ARBA"/>
</dbReference>
<keyword evidence="7 11" id="KW-0505">Motor protein</keyword>
<feature type="domain" description="Kinesin motor" evidence="14">
    <location>
        <begin position="663"/>
        <end position="847"/>
    </location>
</feature>
<dbReference type="InterPro" id="IPR001752">
    <property type="entry name" value="Kinesin_motor_dom"/>
</dbReference>
<keyword evidence="15" id="KW-1185">Reference proteome</keyword>
<dbReference type="PaxDb" id="121845-A0A3Q0IWX6"/>
<dbReference type="Gene3D" id="3.40.850.10">
    <property type="entry name" value="Kinesin motor domain"/>
    <property type="match status" value="4"/>
</dbReference>
<keyword evidence="4 11" id="KW-0547">Nucleotide-binding</keyword>
<feature type="coiled-coil region" evidence="12">
    <location>
        <begin position="293"/>
        <end position="320"/>
    </location>
</feature>
<dbReference type="InterPro" id="IPR036961">
    <property type="entry name" value="Kinesin_motor_dom_sf"/>
</dbReference>
<dbReference type="InterPro" id="IPR027417">
    <property type="entry name" value="P-loop_NTPase"/>
</dbReference>
<dbReference type="GO" id="GO:0005524">
    <property type="term" value="F:ATP binding"/>
    <property type="evidence" value="ECO:0007669"/>
    <property type="project" value="UniProtKB-UniRule"/>
</dbReference>
<evidence type="ECO:0000313" key="15">
    <source>
        <dbReference type="Proteomes" id="UP000079169"/>
    </source>
</evidence>
<feature type="coiled-coil region" evidence="12">
    <location>
        <begin position="371"/>
        <end position="454"/>
    </location>
</feature>
<dbReference type="GO" id="GO:0030951">
    <property type="term" value="P:establishment or maintenance of microtubule cytoskeleton polarity"/>
    <property type="evidence" value="ECO:0007669"/>
    <property type="project" value="UniProtKB-ARBA"/>
</dbReference>
<dbReference type="RefSeq" id="XP_026679188.1">
    <property type="nucleotide sequence ID" value="XM_026823387.1"/>
</dbReference>
<dbReference type="GO" id="GO:0005871">
    <property type="term" value="C:kinesin complex"/>
    <property type="evidence" value="ECO:0007669"/>
    <property type="project" value="UniProtKB-ARBA"/>
</dbReference>
<dbReference type="GeneID" id="103508915"/>
<name>A0A3Q0IWX6_DIACI</name>
<keyword evidence="2" id="KW-0963">Cytoplasm</keyword>
<feature type="binding site" evidence="11">
    <location>
        <begin position="727"/>
        <end position="734"/>
    </location>
    <ligand>
        <name>ATP</name>
        <dbReference type="ChEBI" id="CHEBI:30616"/>
    </ligand>
</feature>
<evidence type="ECO:0000256" key="5">
    <source>
        <dbReference type="ARBA" id="ARBA00022840"/>
    </source>
</evidence>
<comment type="caution">
    <text evidence="11">Lacks conserved residue(s) required for the propagation of feature annotation.</text>
</comment>
<sequence>MSNNAPADREIAAEDSIRVVCRFRPLNHSEEKAGSKFIVKFPSGGEENGLSLGGKFYLFDKVFKPNATQEKVYDEAAKSIVSVQFVDADQVLTLFDRLRSDHQLKASTMCEHSLMHLIVFPGATERFVGKPEEVFEVIEEGKANRHIAVTNMNEHSSRSHSVFLINVKQENLENEKKLSGKLYLVDLAGSEKVSKTGAEGTVLDEAKNINKSLSALGNVISALADGNKTHIPYRDSKLTRILQESLGGNARTTIIICCSPASFNESETKSTLDFGRRAKTIKNVVTVNEELTAEEWKRRYEKEKEKSSRYKGKLEKLELELSRWRNGETVKEDEQVNLADPVDMAASIAPTPESAPASILPAIPGSGLMLGSLSNEERQKLEEERERLYQQLDEKDEEINQQSQYAEKLKEQIMEQEELITTARRDYEQLQGEMTRLTQENESAKEEVKEVLQALEEPTPKPIRAGQPVVPPVIRPGGVTSPRWGDEERKRKVIMGGGATRGTGVDDTDKIDPIKNPMRCEVLPVTTQCDKSDNESYLMNQKYLLSHEQIKNDYEKLKKEEQEKSEKLQELIWRNGETVKEDEQVNLADPIALETALKEAKEGAMKDRKRYQYEALETALKEAKEGAMKDRKRYQYEALETALKEAKEGAMKDRKRYQYEVDRIKEAVRQKNLARRGPAPQIGKGKFYLFDKVFKPNATQEKVYDEAAKSIVSDVLAGYNGTIFAYGQTSSGKTHTMEGVMGDPNKQDVLAGYNGTIFAYGQTSSGKTHTMEGVMGDPNKQGIIPRIVNDIFNHIYQMDENLEFIIKVSYFEIYMDKIRDLLDVSKVNLSVHEDKNRVPFVKGENQEALITEVKNLVARCTSMESSQAEEHKKAIEYEKELGETRLLLSHHEARMKSLQESMKEAENKKRSLEECVDALREECAKLKAAEQVTAVSSKEKAEEKEKANEVKVALEQQMDQLRDVHQKQVAELRDEIADKQSMITELKDMNQKYLLSHEQIKNDYEKLKKEEQEKSEKLQELIQTNERREQARKDLKGLEDTVTKELQTLHNLRKLFVQDLQARIKKSVTAEESEDDGGSLAQRQKISFLENNLDQLTKVHKQLVRDNADLRCELPKLEKRLRATMERVKALETALKEAKEGAMKDRKRYQYEVDRIKEAVRQKNLARRGPAPQIAKPIRAGQPVVPPVIRPGGVTSPRWGDEERKRKVIMGGGATRDFES</sequence>
<dbReference type="GO" id="GO:0098957">
    <property type="term" value="P:anterograde axonal transport of mitochondrion"/>
    <property type="evidence" value="ECO:0007669"/>
    <property type="project" value="UniProtKB-ARBA"/>
</dbReference>
<dbReference type="Proteomes" id="UP000079169">
    <property type="component" value="Unplaced"/>
</dbReference>
<evidence type="ECO:0000256" key="3">
    <source>
        <dbReference type="ARBA" id="ARBA00022701"/>
    </source>
</evidence>
<evidence type="ECO:0000256" key="8">
    <source>
        <dbReference type="ARBA" id="ARBA00023212"/>
    </source>
</evidence>
<feature type="domain" description="Kinesin motor" evidence="14">
    <location>
        <begin position="16"/>
        <end position="81"/>
    </location>
</feature>
<dbReference type="InterPro" id="IPR019821">
    <property type="entry name" value="Kinesin_motor_CS"/>
</dbReference>
<feature type="coiled-coil region" evidence="12">
    <location>
        <begin position="1086"/>
        <end position="1141"/>
    </location>
</feature>
<dbReference type="GO" id="GO:0008017">
    <property type="term" value="F:microtubule binding"/>
    <property type="evidence" value="ECO:0007669"/>
    <property type="project" value="InterPro"/>
</dbReference>
<dbReference type="SUPFAM" id="SSF52540">
    <property type="entry name" value="P-loop containing nucleoside triphosphate hydrolases"/>
    <property type="match status" value="3"/>
</dbReference>
<keyword evidence="6 12" id="KW-0175">Coiled coil</keyword>
<dbReference type="CTD" id="36810"/>
<evidence type="ECO:0000256" key="4">
    <source>
        <dbReference type="ARBA" id="ARBA00022741"/>
    </source>
</evidence>
<comment type="subunit">
    <text evidence="9">Oligomer composed of two heavy chains and two light chains.</text>
</comment>
<organism evidence="15 16">
    <name type="scientific">Diaphorina citri</name>
    <name type="common">Asian citrus psyllid</name>
    <dbReference type="NCBI Taxonomy" id="121845"/>
    <lineage>
        <taxon>Eukaryota</taxon>
        <taxon>Metazoa</taxon>
        <taxon>Ecdysozoa</taxon>
        <taxon>Arthropoda</taxon>
        <taxon>Hexapoda</taxon>
        <taxon>Insecta</taxon>
        <taxon>Pterygota</taxon>
        <taxon>Neoptera</taxon>
        <taxon>Paraneoptera</taxon>
        <taxon>Hemiptera</taxon>
        <taxon>Sternorrhyncha</taxon>
        <taxon>Psylloidea</taxon>
        <taxon>Psyllidae</taxon>
        <taxon>Diaphorininae</taxon>
        <taxon>Diaphorina</taxon>
    </lineage>
</organism>
<dbReference type="GO" id="GO:0048489">
    <property type="term" value="P:synaptic vesicle transport"/>
    <property type="evidence" value="ECO:0007669"/>
    <property type="project" value="UniProtKB-ARBA"/>
</dbReference>
<feature type="coiled-coil region" evidence="12">
    <location>
        <begin position="540"/>
        <end position="574"/>
    </location>
</feature>
<dbReference type="Pfam" id="PF00225">
    <property type="entry name" value="Kinesin"/>
    <property type="match status" value="3"/>
</dbReference>
<reference evidence="16" key="1">
    <citation type="submission" date="2025-08" db="UniProtKB">
        <authorList>
            <consortium name="RefSeq"/>
        </authorList>
    </citation>
    <scope>IDENTIFICATION</scope>
</reference>
<dbReference type="GO" id="GO:0005874">
    <property type="term" value="C:microtubule"/>
    <property type="evidence" value="ECO:0007669"/>
    <property type="project" value="UniProtKB-KW"/>
</dbReference>
<dbReference type="KEGG" id="dci:103508915"/>
<feature type="region of interest" description="Disordered" evidence="13">
    <location>
        <begin position="1163"/>
        <end position="1204"/>
    </location>
</feature>
<dbReference type="PROSITE" id="PS50067">
    <property type="entry name" value="KINESIN_MOTOR_2"/>
    <property type="match status" value="3"/>
</dbReference>
<dbReference type="GO" id="GO:1904115">
    <property type="term" value="C:axon cytoplasm"/>
    <property type="evidence" value="ECO:0007669"/>
    <property type="project" value="GOC"/>
</dbReference>
<dbReference type="FunFam" id="3.40.850.10:FF:000067">
    <property type="entry name" value="Kinesin-like protein"/>
    <property type="match status" value="1"/>
</dbReference>
<dbReference type="PROSITE" id="PS00411">
    <property type="entry name" value="KINESIN_MOTOR_1"/>
    <property type="match status" value="1"/>
</dbReference>
<dbReference type="PANTHER" id="PTHR47968:SF36">
    <property type="entry name" value="KINESIN HEAVY CHAIN ISOFORM X1"/>
    <property type="match status" value="1"/>
</dbReference>
<protein>
    <recommendedName>
        <fullName evidence="10">Kinesin heavy chain</fullName>
    </recommendedName>
</protein>
<keyword evidence="3" id="KW-0493">Microtubule</keyword>
<evidence type="ECO:0000256" key="7">
    <source>
        <dbReference type="ARBA" id="ARBA00023175"/>
    </source>
</evidence>
<keyword evidence="5 11" id="KW-0067">ATP-binding</keyword>
<dbReference type="PRINTS" id="PR00380">
    <property type="entry name" value="KINESINHEAVY"/>
</dbReference>
<comment type="similarity">
    <text evidence="11">Belongs to the TRAFAC class myosin-kinesin ATPase superfamily. Kinesin family.</text>
</comment>
<evidence type="ECO:0000256" key="6">
    <source>
        <dbReference type="ARBA" id="ARBA00023054"/>
    </source>
</evidence>
<gene>
    <name evidence="16" type="primary">LOC103508915</name>
</gene>
<dbReference type="STRING" id="121845.A0A3Q0IWX6"/>
<dbReference type="CDD" id="cd23649">
    <property type="entry name" value="Khc_CBD_cc"/>
    <property type="match status" value="1"/>
</dbReference>
<evidence type="ECO:0000256" key="10">
    <source>
        <dbReference type="ARBA" id="ARBA00069521"/>
    </source>
</evidence>
<dbReference type="AlphaFoldDB" id="A0A3Q0IWX6"/>
<dbReference type="GO" id="GO:0003777">
    <property type="term" value="F:microtubule motor activity"/>
    <property type="evidence" value="ECO:0007669"/>
    <property type="project" value="InterPro"/>
</dbReference>
<dbReference type="InterPro" id="IPR027640">
    <property type="entry name" value="Kinesin-like_fam"/>
</dbReference>
<evidence type="ECO:0000256" key="2">
    <source>
        <dbReference type="ARBA" id="ARBA00022490"/>
    </source>
</evidence>